<sequence length="176" mass="20004">MVKSTPSGCKFELLEAILDNFLTIAMLSSQYNRVSLLQYFKFSLRILAFKHALTFFNTSGQEQNPAARINSHLIENELEISIPASYGDSVSIKLFDQFGRALIEKSLMAEKSNRLQSREELEIAGHYFLSINQNGNLQNFHLVKVNEKQDFDFIVQLEVPEIIPALVIAPNPIQNQ</sequence>
<accession>A0AAN4VZ20</accession>
<evidence type="ECO:0000313" key="1">
    <source>
        <dbReference type="EMBL" id="GJM60980.1"/>
    </source>
</evidence>
<proteinExistence type="predicted"/>
<name>A0AAN4VZ20_9BACT</name>
<keyword evidence="2" id="KW-1185">Reference proteome</keyword>
<evidence type="ECO:0000313" key="2">
    <source>
        <dbReference type="Proteomes" id="UP001310022"/>
    </source>
</evidence>
<reference evidence="1 2" key="1">
    <citation type="submission" date="2021-12" db="EMBL/GenBank/DDBJ databases">
        <title>Genome sequencing of bacteria with rrn-lacking chromosome and rrn-plasmid.</title>
        <authorList>
            <person name="Anda M."/>
            <person name="Iwasaki W."/>
        </authorList>
    </citation>
    <scope>NUCLEOTIDE SEQUENCE [LARGE SCALE GENOMIC DNA]</scope>
    <source>
        <strain evidence="1 2">NBRC 15940</strain>
    </source>
</reference>
<gene>
    <name evidence="1" type="ORF">PEDI_15320</name>
</gene>
<dbReference type="AlphaFoldDB" id="A0AAN4VZ20"/>
<organism evidence="1 2">
    <name type="scientific">Persicobacter diffluens</name>
    <dbReference type="NCBI Taxonomy" id="981"/>
    <lineage>
        <taxon>Bacteria</taxon>
        <taxon>Pseudomonadati</taxon>
        <taxon>Bacteroidota</taxon>
        <taxon>Cytophagia</taxon>
        <taxon>Cytophagales</taxon>
        <taxon>Persicobacteraceae</taxon>
        <taxon>Persicobacter</taxon>
    </lineage>
</organism>
<comment type="caution">
    <text evidence="1">The sequence shown here is derived from an EMBL/GenBank/DDBJ whole genome shotgun (WGS) entry which is preliminary data.</text>
</comment>
<dbReference type="Proteomes" id="UP001310022">
    <property type="component" value="Unassembled WGS sequence"/>
</dbReference>
<protein>
    <submittedName>
        <fullName evidence="1">Uncharacterized protein</fullName>
    </submittedName>
</protein>
<dbReference type="EMBL" id="BQKE01000001">
    <property type="protein sequence ID" value="GJM60980.1"/>
    <property type="molecule type" value="Genomic_DNA"/>
</dbReference>